<keyword evidence="2" id="KW-0812">Transmembrane</keyword>
<keyword evidence="2" id="KW-1133">Transmembrane helix</keyword>
<feature type="region of interest" description="Disordered" evidence="1">
    <location>
        <begin position="149"/>
        <end position="178"/>
    </location>
</feature>
<comment type="caution">
    <text evidence="3">The sequence shown here is derived from an EMBL/GenBank/DDBJ whole genome shotgun (WGS) entry which is preliminary data.</text>
</comment>
<feature type="transmembrane region" description="Helical" evidence="2">
    <location>
        <begin position="59"/>
        <end position="80"/>
    </location>
</feature>
<evidence type="ECO:0000256" key="2">
    <source>
        <dbReference type="SAM" id="Phobius"/>
    </source>
</evidence>
<name>A0ABQ3IA69_9PSEU</name>
<evidence type="ECO:0000313" key="3">
    <source>
        <dbReference type="EMBL" id="GHE76535.1"/>
    </source>
</evidence>
<protein>
    <submittedName>
        <fullName evidence="3">Uncharacterized protein</fullName>
    </submittedName>
</protein>
<evidence type="ECO:0000256" key="1">
    <source>
        <dbReference type="SAM" id="MobiDB-lite"/>
    </source>
</evidence>
<organism evidence="3 4">
    <name type="scientific">Amycolatopsis deserti</name>
    <dbReference type="NCBI Taxonomy" id="185696"/>
    <lineage>
        <taxon>Bacteria</taxon>
        <taxon>Bacillati</taxon>
        <taxon>Actinomycetota</taxon>
        <taxon>Actinomycetes</taxon>
        <taxon>Pseudonocardiales</taxon>
        <taxon>Pseudonocardiaceae</taxon>
        <taxon>Amycolatopsis</taxon>
    </lineage>
</organism>
<reference evidence="4" key="1">
    <citation type="journal article" date="2019" name="Int. J. Syst. Evol. Microbiol.">
        <title>The Global Catalogue of Microorganisms (GCM) 10K type strain sequencing project: providing services to taxonomists for standard genome sequencing and annotation.</title>
        <authorList>
            <consortium name="The Broad Institute Genomics Platform"/>
            <consortium name="The Broad Institute Genome Sequencing Center for Infectious Disease"/>
            <person name="Wu L."/>
            <person name="Ma J."/>
        </authorList>
    </citation>
    <scope>NUCLEOTIDE SEQUENCE [LARGE SCALE GENOMIC DNA]</scope>
    <source>
        <strain evidence="4">CGMCC 4.7677</strain>
    </source>
</reference>
<accession>A0ABQ3IA69</accession>
<gene>
    <name evidence="3" type="ORF">GCM10017786_01990</name>
</gene>
<dbReference type="EMBL" id="BNAU01000001">
    <property type="protein sequence ID" value="GHE76535.1"/>
    <property type="molecule type" value="Genomic_DNA"/>
</dbReference>
<feature type="transmembrane region" description="Helical" evidence="2">
    <location>
        <begin position="33"/>
        <end position="52"/>
    </location>
</feature>
<keyword evidence="2" id="KW-0472">Membrane</keyword>
<keyword evidence="4" id="KW-1185">Reference proteome</keyword>
<feature type="transmembrane region" description="Helical" evidence="2">
    <location>
        <begin position="7"/>
        <end position="27"/>
    </location>
</feature>
<dbReference type="Proteomes" id="UP000605897">
    <property type="component" value="Unassembled WGS sequence"/>
</dbReference>
<sequence length="178" mass="18689">MGFVLQVAIVVGVVGVFLGSFLTEIGVDAATGAAFQAVIYLLALGAAALIAIRGLDASVRTVVIAAAVSLPLLITVLSGAHTGLELPRQFDLDELSVNGTFQGFAADVTFLVGFREPRGAGCRDAGSEAERSPRRHVIAGRARQRVPACHDRAASRARRRVGADRSRALTARRARSAR</sequence>
<proteinExistence type="predicted"/>
<evidence type="ECO:0000313" key="4">
    <source>
        <dbReference type="Proteomes" id="UP000605897"/>
    </source>
</evidence>